<organism evidence="1 2">
    <name type="scientific">Candidatus Berkelbacteria bacterium Athens1014_28</name>
    <dbReference type="NCBI Taxonomy" id="2017145"/>
    <lineage>
        <taxon>Bacteria</taxon>
        <taxon>Candidatus Berkelbacteria</taxon>
    </lineage>
</organism>
<evidence type="ECO:0000313" key="2">
    <source>
        <dbReference type="Proteomes" id="UP000316495"/>
    </source>
</evidence>
<name>A0A554LNH8_9BACT</name>
<protein>
    <submittedName>
        <fullName evidence="1">Uncharacterized protein</fullName>
    </submittedName>
</protein>
<dbReference type="EMBL" id="VMGN01000013">
    <property type="protein sequence ID" value="TSC94433.1"/>
    <property type="molecule type" value="Genomic_DNA"/>
</dbReference>
<proteinExistence type="predicted"/>
<evidence type="ECO:0000313" key="1">
    <source>
        <dbReference type="EMBL" id="TSC94433.1"/>
    </source>
</evidence>
<dbReference type="Proteomes" id="UP000316495">
    <property type="component" value="Unassembled WGS sequence"/>
</dbReference>
<accession>A0A554LNH8</accession>
<sequence length="145" mass="16713">MLYFIISAETSARRRNMAQLSRIFIVSNPSVGTYVKRKLEEFIGSVEGIELICHYSEYPQDFREDDILFVEMVPYSSPLINYLRSLSAEQMKRVYGMFSEPPNSFSGLGFSPENIPENQLTYCSCGNEVPLWDQVIEKVQEFLNS</sequence>
<gene>
    <name evidence="1" type="ORF">Athens101428_290</name>
</gene>
<comment type="caution">
    <text evidence="1">The sequence shown here is derived from an EMBL/GenBank/DDBJ whole genome shotgun (WGS) entry which is preliminary data.</text>
</comment>
<dbReference type="AlphaFoldDB" id="A0A554LNH8"/>
<reference evidence="1 2" key="1">
    <citation type="submission" date="2017-07" db="EMBL/GenBank/DDBJ databases">
        <title>Mechanisms for carbon and nitrogen cycling indicate functional differentiation within the Candidate Phyla Radiation.</title>
        <authorList>
            <person name="Danczak R.E."/>
            <person name="Johnston M.D."/>
            <person name="Kenah C."/>
            <person name="Slattery M."/>
            <person name="Wrighton K.C."/>
            <person name="Wilkins M.J."/>
        </authorList>
    </citation>
    <scope>NUCLEOTIDE SEQUENCE [LARGE SCALE GENOMIC DNA]</scope>
    <source>
        <strain evidence="1">Athens1014_28</strain>
    </source>
</reference>